<feature type="active site" description="Proton acceptor" evidence="8">
    <location>
        <position position="108"/>
    </location>
</feature>
<comment type="subunit">
    <text evidence="8">Monomer. Part of the FGAM synthase complex composed of 1 PurL, 1 PurQ and 2 PurS subunits.</text>
</comment>
<feature type="binding site" evidence="8">
    <location>
        <position position="129"/>
    </location>
    <ligand>
        <name>substrate</name>
    </ligand>
</feature>
<dbReference type="InterPro" id="IPR016188">
    <property type="entry name" value="PurM-like_N"/>
</dbReference>
<dbReference type="EC" id="6.3.5.3" evidence="8"/>
<evidence type="ECO:0000259" key="10">
    <source>
        <dbReference type="Pfam" id="PF00586"/>
    </source>
</evidence>
<sequence>MTVHNDTVEQATQQSDIEQPYRDLGLKDDEYARIREILGRRPTDAELTIYSVMWSEHCSYKSSKTHLRYFGETMTEEMGSKILAGIGENAGVVDIGDGNAVTFRVESHNHPSYVEPHQGAATGVGGIVRDIMAMGARPIAVMDQLRFGAADAPDTKRVLPGVVDGISHYGNCLGLPNIGGETVFDESYAGNPLVNALCVGTLKVEDLKLAFASGTGNKVMLFGSRTGLDGIGGVSVLASDTFEDGAERKLPAVQVGDPFAEKVLIECCLDLYKSGIVVGIQDLGGAGLACATSELAASGDGGMEINLDNVPLRAKDMSAAEILASESQERMCAVVTPENVEKFKEICAHWDVTCAEIGEVTTGKHLIIRHQGEVVVDAPAHTIANEGPVYDRPYARPEWQDALQEFQGVEKQGLTATLKKLVASPALCSRDFITNQYDRYVRGNTVQAHHANAGVLRIDEETSRGVAVSADASGRYTKLDPNMGARLALAEAYRNVAVTGARPVAITNCLNYGSPENPDVMWQFRESVHGLADGAVELGIPVSGGNVSFYNQTGEEPILPTPVVGVLGVIDDVHTSIGNELGRVEEPEVLVLLGETKDEFGGSIWQQVSADEANTDSGLNGLPPQVDLANEKRLADFFVGNEGLTAAHDISEGGLAVTAFEMAKRSGVGLSLDLSKVHEDAFVAAFSESASRVLVATTADRVDTLLHRAEECGVPAVVVGQTNDSGELELGEESIAVAALREAWSATLPLLFGHAVGANSVVE</sequence>
<dbReference type="PANTHER" id="PTHR43555:SF1">
    <property type="entry name" value="PHOSPHORIBOSYLFORMYLGLYCINAMIDINE SYNTHASE SUBUNIT PURL"/>
    <property type="match status" value="1"/>
</dbReference>
<feature type="binding site" evidence="8">
    <location>
        <position position="104"/>
    </location>
    <ligand>
        <name>ATP</name>
        <dbReference type="ChEBI" id="CHEBI:30616"/>
    </ligand>
</feature>
<comment type="caution">
    <text evidence="8">Lacks conserved residue(s) required for the propagation of feature annotation.</text>
</comment>
<evidence type="ECO:0000313" key="14">
    <source>
        <dbReference type="Proteomes" id="UP001521911"/>
    </source>
</evidence>
<comment type="pathway">
    <text evidence="8">Purine metabolism; IMP biosynthesis via de novo pathway; 5-amino-1-(5-phospho-D-ribosyl)imidazole from N(2)-formyl-N(1)-(5-phospho-D-ribosyl)glycinamide: step 1/2.</text>
</comment>
<feature type="domain" description="PurM-like N-terminal" evidence="10">
    <location>
        <begin position="87"/>
        <end position="201"/>
    </location>
</feature>
<evidence type="ECO:0000256" key="4">
    <source>
        <dbReference type="ARBA" id="ARBA00022741"/>
    </source>
</evidence>
<feature type="domain" description="Phosphoribosylformylglycinamidine synthase linker" evidence="12">
    <location>
        <begin position="19"/>
        <end position="61"/>
    </location>
</feature>
<dbReference type="HAMAP" id="MF_00420">
    <property type="entry name" value="PurL_2"/>
    <property type="match status" value="1"/>
</dbReference>
<feature type="binding site" evidence="8">
    <location>
        <position position="60"/>
    </location>
    <ligand>
        <name>ATP</name>
        <dbReference type="ChEBI" id="CHEBI:30616"/>
    </ligand>
</feature>
<evidence type="ECO:0000256" key="8">
    <source>
        <dbReference type="HAMAP-Rule" id="MF_00420"/>
    </source>
</evidence>
<dbReference type="Pfam" id="PF00586">
    <property type="entry name" value="AIRS"/>
    <property type="match status" value="2"/>
</dbReference>
<feature type="domain" description="PurM-like N-terminal" evidence="10">
    <location>
        <begin position="452"/>
        <end position="569"/>
    </location>
</feature>
<dbReference type="InterPro" id="IPR036921">
    <property type="entry name" value="PurM-like_N_sf"/>
</dbReference>
<evidence type="ECO:0000256" key="1">
    <source>
        <dbReference type="ARBA" id="ARBA00022490"/>
    </source>
</evidence>
<comment type="similarity">
    <text evidence="8">Belongs to the FGAMS family.</text>
</comment>
<feature type="binding site" evidence="8">
    <location>
        <position position="254"/>
    </location>
    <ligand>
        <name>substrate</name>
    </ligand>
</feature>
<feature type="binding site" evidence="8">
    <location>
        <position position="130"/>
    </location>
    <ligand>
        <name>Mg(2+)</name>
        <dbReference type="ChEBI" id="CHEBI:18420"/>
        <label>2</label>
    </ligand>
</feature>
<evidence type="ECO:0000256" key="3">
    <source>
        <dbReference type="ARBA" id="ARBA00022723"/>
    </source>
</evidence>
<dbReference type="SUPFAM" id="SSF56042">
    <property type="entry name" value="PurM C-terminal domain-like"/>
    <property type="match status" value="2"/>
</dbReference>
<feature type="binding site" evidence="8">
    <location>
        <position position="508"/>
    </location>
    <ligand>
        <name>ATP</name>
        <dbReference type="ChEBI" id="CHEBI:30616"/>
    </ligand>
</feature>
<dbReference type="RefSeq" id="WP_239181170.1">
    <property type="nucleotide sequence ID" value="NZ_JAKRDF010000019.1"/>
</dbReference>
<dbReference type="NCBIfam" id="NF002290">
    <property type="entry name" value="PRK01213.1"/>
    <property type="match status" value="1"/>
</dbReference>
<protein>
    <recommendedName>
        <fullName evidence="8">Phosphoribosylformylglycinamidine synthase subunit PurL</fullName>
        <shortName evidence="8">FGAM synthase</shortName>
        <ecNumber evidence="8">6.3.5.3</ecNumber>
    </recommendedName>
    <alternativeName>
        <fullName evidence="8">Formylglycinamide ribonucleotide amidotransferase subunit II</fullName>
        <shortName evidence="8">FGAR amidotransferase II</shortName>
        <shortName evidence="8">FGAR-AT II</shortName>
    </alternativeName>
    <alternativeName>
        <fullName evidence="8">Glutamine amidotransferase PurL</fullName>
    </alternativeName>
    <alternativeName>
        <fullName evidence="8">Phosphoribosylformylglycinamidine synthase subunit II</fullName>
    </alternativeName>
</protein>
<keyword evidence="3 8" id="KW-0479">Metal-binding</keyword>
<comment type="function">
    <text evidence="8">Part of the phosphoribosylformylglycinamidine synthase complex involved in the purines biosynthetic pathway. Catalyzes the ATP-dependent conversion of formylglycinamide ribonucleotide (FGAR) and glutamine to yield formylglycinamidine ribonucleotide (FGAM) and glutamate. The FGAM synthase complex is composed of three subunits. PurQ produces an ammonia molecule by converting glutamine to glutamate. PurL transfers the ammonia molecule to FGAR to form FGAM in an ATP-dependent manner. PurS interacts with PurQ and PurL and is thought to assist in the transfer of the ammonia molecule from PurQ to PurL.</text>
</comment>
<dbReference type="EMBL" id="JAKRDF010000019">
    <property type="protein sequence ID" value="MCG7277107.1"/>
    <property type="molecule type" value="Genomic_DNA"/>
</dbReference>
<keyword evidence="2 8" id="KW-0436">Ligase</keyword>
<feature type="binding site" evidence="8">
    <location>
        <position position="106"/>
    </location>
    <ligand>
        <name>Mg(2+)</name>
        <dbReference type="ChEBI" id="CHEBI:18420"/>
        <label>1</label>
    </ligand>
</feature>
<gene>
    <name evidence="8 13" type="primary">purL</name>
    <name evidence="13" type="ORF">MHK08_11600</name>
</gene>
<feature type="binding site" evidence="8">
    <location>
        <position position="545"/>
    </location>
    <ligand>
        <name>ATP</name>
        <dbReference type="ChEBI" id="CHEBI:30616"/>
    </ligand>
</feature>
<feature type="region of interest" description="Disordered" evidence="9">
    <location>
        <begin position="1"/>
        <end position="22"/>
    </location>
</feature>
<feature type="binding site" evidence="8">
    <location>
        <begin position="107"/>
        <end position="110"/>
    </location>
    <ligand>
        <name>substrate</name>
    </ligand>
</feature>
<evidence type="ECO:0000313" key="13">
    <source>
        <dbReference type="EMBL" id="MCG7277107.1"/>
    </source>
</evidence>
<evidence type="ECO:0000259" key="11">
    <source>
        <dbReference type="Pfam" id="PF02769"/>
    </source>
</evidence>
<keyword evidence="6 8" id="KW-0067">ATP-binding</keyword>
<dbReference type="GO" id="GO:0004642">
    <property type="term" value="F:phosphoribosylformylglycinamidine synthase activity"/>
    <property type="evidence" value="ECO:0007669"/>
    <property type="project" value="UniProtKB-EC"/>
</dbReference>
<comment type="catalytic activity">
    <reaction evidence="8">
        <text>N(2)-formyl-N(1)-(5-phospho-beta-D-ribosyl)glycinamide + L-glutamine + ATP + H2O = 2-formamido-N(1)-(5-O-phospho-beta-D-ribosyl)acetamidine + L-glutamate + ADP + phosphate + H(+)</text>
        <dbReference type="Rhea" id="RHEA:17129"/>
        <dbReference type="ChEBI" id="CHEBI:15377"/>
        <dbReference type="ChEBI" id="CHEBI:15378"/>
        <dbReference type="ChEBI" id="CHEBI:29985"/>
        <dbReference type="ChEBI" id="CHEBI:30616"/>
        <dbReference type="ChEBI" id="CHEBI:43474"/>
        <dbReference type="ChEBI" id="CHEBI:58359"/>
        <dbReference type="ChEBI" id="CHEBI:147286"/>
        <dbReference type="ChEBI" id="CHEBI:147287"/>
        <dbReference type="ChEBI" id="CHEBI:456216"/>
        <dbReference type="EC" id="6.3.5.3"/>
    </reaction>
</comment>
<dbReference type="PIRSF" id="PIRSF001587">
    <property type="entry name" value="FGAM_synthase_II"/>
    <property type="match status" value="1"/>
</dbReference>
<dbReference type="CDD" id="cd02204">
    <property type="entry name" value="PurL_repeat2"/>
    <property type="match status" value="1"/>
</dbReference>
<evidence type="ECO:0000259" key="12">
    <source>
        <dbReference type="Pfam" id="PF18072"/>
    </source>
</evidence>
<keyword evidence="14" id="KW-1185">Reference proteome</keyword>
<dbReference type="Pfam" id="PF18072">
    <property type="entry name" value="FGAR-AT_linker"/>
    <property type="match status" value="1"/>
</dbReference>
<organism evidence="13 14">
    <name type="scientific">Corynebacterium singulare</name>
    <dbReference type="NCBI Taxonomy" id="161899"/>
    <lineage>
        <taxon>Bacteria</taxon>
        <taxon>Bacillati</taxon>
        <taxon>Actinomycetota</taxon>
        <taxon>Actinomycetes</taxon>
        <taxon>Mycobacteriales</taxon>
        <taxon>Corynebacteriaceae</taxon>
        <taxon>Corynebacterium</taxon>
    </lineage>
</organism>
<feature type="domain" description="PurM-like C-terminal" evidence="11">
    <location>
        <begin position="589"/>
        <end position="730"/>
    </location>
</feature>
<dbReference type="CDD" id="cd02203">
    <property type="entry name" value="PurL_repeat1"/>
    <property type="match status" value="1"/>
</dbReference>
<keyword evidence="7 8" id="KW-0460">Magnesium</keyword>
<dbReference type="InterPro" id="IPR010074">
    <property type="entry name" value="PRibForGlyAmidine_synth_PurL"/>
</dbReference>
<comment type="caution">
    <text evidence="13">The sequence shown here is derived from an EMBL/GenBank/DDBJ whole genome shotgun (WGS) entry which is preliminary data.</text>
</comment>
<dbReference type="Pfam" id="PF02769">
    <property type="entry name" value="AIRS_C"/>
    <property type="match status" value="2"/>
</dbReference>
<dbReference type="InterPro" id="IPR010918">
    <property type="entry name" value="PurM-like_C_dom"/>
</dbReference>
<feature type="compositionally biased region" description="Polar residues" evidence="9">
    <location>
        <begin position="1"/>
        <end position="17"/>
    </location>
</feature>
<feature type="binding site" evidence="8">
    <location>
        <position position="546"/>
    </location>
    <ligand>
        <name>Mg(2+)</name>
        <dbReference type="ChEBI" id="CHEBI:18420"/>
        <label>1</label>
    </ligand>
</feature>
<proteinExistence type="inferred from homology"/>
<dbReference type="Proteomes" id="UP001521911">
    <property type="component" value="Unassembled WGS sequence"/>
</dbReference>
<feature type="binding site" evidence="8">
    <location>
        <begin position="326"/>
        <end position="328"/>
    </location>
    <ligand>
        <name>substrate</name>
    </ligand>
</feature>
<evidence type="ECO:0000256" key="7">
    <source>
        <dbReference type="ARBA" id="ARBA00022842"/>
    </source>
</evidence>
<keyword evidence="5 8" id="KW-0658">Purine biosynthesis</keyword>
<feature type="active site" evidence="8">
    <location>
        <position position="57"/>
    </location>
</feature>
<dbReference type="NCBIfam" id="TIGR01736">
    <property type="entry name" value="FGAM_synth_II"/>
    <property type="match status" value="1"/>
</dbReference>
<keyword evidence="1 8" id="KW-0963">Cytoplasm</keyword>
<accession>A0ABS9PWL1</accession>
<dbReference type="SUPFAM" id="SSF55326">
    <property type="entry name" value="PurM N-terminal domain-like"/>
    <property type="match status" value="2"/>
</dbReference>
<name>A0ABS9PWL1_9CORY</name>
<dbReference type="InterPro" id="IPR041609">
    <property type="entry name" value="PurL_linker"/>
</dbReference>
<feature type="binding site" evidence="8">
    <location>
        <position position="548"/>
    </location>
    <ligand>
        <name>substrate</name>
    </ligand>
</feature>
<dbReference type="Gene3D" id="3.30.1330.10">
    <property type="entry name" value="PurM-like, N-terminal domain"/>
    <property type="match status" value="2"/>
</dbReference>
<comment type="subcellular location">
    <subcellularLocation>
        <location evidence="8">Cytoplasm</location>
    </subcellularLocation>
</comment>
<reference evidence="13 14" key="1">
    <citation type="submission" date="2022-02" db="EMBL/GenBank/DDBJ databases">
        <title>Uncovering new skin microbiome diversity through culturing and metagenomics.</title>
        <authorList>
            <person name="Conlan S."/>
            <person name="Deming C."/>
            <person name="Nisc Comparative Sequencing Program N."/>
            <person name="Segre J.A."/>
        </authorList>
    </citation>
    <scope>NUCLEOTIDE SEQUENCE [LARGE SCALE GENOMIC DNA]</scope>
    <source>
        <strain evidence="13 14">ACRQV</strain>
    </source>
</reference>
<evidence type="ECO:0000256" key="6">
    <source>
        <dbReference type="ARBA" id="ARBA00022840"/>
    </source>
</evidence>
<keyword evidence="4 8" id="KW-0547">Nucleotide-binding</keyword>
<feature type="binding site" evidence="8">
    <location>
        <position position="282"/>
    </location>
    <ligand>
        <name>Mg(2+)</name>
        <dbReference type="ChEBI" id="CHEBI:18420"/>
        <label>2</label>
    </ligand>
</feature>
<evidence type="ECO:0000256" key="2">
    <source>
        <dbReference type="ARBA" id="ARBA00022598"/>
    </source>
</evidence>
<evidence type="ECO:0000256" key="5">
    <source>
        <dbReference type="ARBA" id="ARBA00022755"/>
    </source>
</evidence>
<evidence type="ECO:0000256" key="9">
    <source>
        <dbReference type="SAM" id="MobiDB-lite"/>
    </source>
</evidence>
<dbReference type="Gene3D" id="3.90.650.10">
    <property type="entry name" value="PurM-like C-terminal domain"/>
    <property type="match status" value="2"/>
</dbReference>
<dbReference type="PANTHER" id="PTHR43555">
    <property type="entry name" value="PHOSPHORIBOSYLFORMYLGLYCINAMIDINE SYNTHASE SUBUNIT PURL"/>
    <property type="match status" value="1"/>
</dbReference>
<feature type="domain" description="PurM-like C-terminal" evidence="11">
    <location>
        <begin position="215"/>
        <end position="369"/>
    </location>
</feature>
<dbReference type="InterPro" id="IPR036676">
    <property type="entry name" value="PurM-like_C_sf"/>
</dbReference>